<evidence type="ECO:0000313" key="3">
    <source>
        <dbReference type="Proteomes" id="UP000190080"/>
    </source>
</evidence>
<name>A0A1V4IQP2_9CLOT</name>
<comment type="caution">
    <text evidence="2">The sequence shown here is derived from an EMBL/GenBank/DDBJ whole genome shotgun (WGS) entry which is preliminary data.</text>
</comment>
<keyword evidence="1" id="KW-0812">Transmembrane</keyword>
<dbReference type="AlphaFoldDB" id="A0A1V4IQP2"/>
<evidence type="ECO:0008006" key="4">
    <source>
        <dbReference type="Google" id="ProtNLM"/>
    </source>
</evidence>
<proteinExistence type="predicted"/>
<sequence>MVIYKSLNPSSRQFEDTINSIINRVDYVNLRNGIADFIDNVKQAIIKFLIKIIKGVIKGAVNAPKIADNLSTIFIIIAIVTIAAVLIVIVVKISKTFERKGRITEILGEKIDERTTPVTLRKKAEEFLKAKDYRSAVRFEFIALLLLMHERNVVYLDETNTNEEIYEYLKTTGFNGLDSFKKLINIFNNCWYGHRNSSEQMYNKWIKELTLVWNGVVHSESKKK</sequence>
<dbReference type="EMBL" id="MZGV01000017">
    <property type="protein sequence ID" value="OPJ62130.1"/>
    <property type="molecule type" value="Genomic_DNA"/>
</dbReference>
<dbReference type="Proteomes" id="UP000190080">
    <property type="component" value="Unassembled WGS sequence"/>
</dbReference>
<gene>
    <name evidence="2" type="ORF">CLORY_19530</name>
</gene>
<evidence type="ECO:0000256" key="1">
    <source>
        <dbReference type="SAM" id="Phobius"/>
    </source>
</evidence>
<dbReference type="RefSeq" id="WP_079423749.1">
    <property type="nucleotide sequence ID" value="NZ_MZGV01000017.1"/>
</dbReference>
<keyword evidence="1" id="KW-1133">Transmembrane helix</keyword>
<protein>
    <recommendedName>
        <fullName evidence="4">DUF4129 domain-containing protein</fullName>
    </recommendedName>
</protein>
<feature type="transmembrane region" description="Helical" evidence="1">
    <location>
        <begin position="73"/>
        <end position="93"/>
    </location>
</feature>
<dbReference type="STRING" id="1450648.CLORY_19530"/>
<dbReference type="OrthoDB" id="1952387at2"/>
<keyword evidence="3" id="KW-1185">Reference proteome</keyword>
<keyword evidence="1" id="KW-0472">Membrane</keyword>
<accession>A0A1V4IQP2</accession>
<evidence type="ECO:0000313" key="2">
    <source>
        <dbReference type="EMBL" id="OPJ62130.1"/>
    </source>
</evidence>
<organism evidence="2 3">
    <name type="scientific">Clostridium oryzae</name>
    <dbReference type="NCBI Taxonomy" id="1450648"/>
    <lineage>
        <taxon>Bacteria</taxon>
        <taxon>Bacillati</taxon>
        <taxon>Bacillota</taxon>
        <taxon>Clostridia</taxon>
        <taxon>Eubacteriales</taxon>
        <taxon>Clostridiaceae</taxon>
        <taxon>Clostridium</taxon>
    </lineage>
</organism>
<reference evidence="2 3" key="1">
    <citation type="submission" date="2017-03" db="EMBL/GenBank/DDBJ databases">
        <title>Genome sequence of Clostridium oryzae DSM 28571.</title>
        <authorList>
            <person name="Poehlein A."/>
            <person name="Daniel R."/>
        </authorList>
    </citation>
    <scope>NUCLEOTIDE SEQUENCE [LARGE SCALE GENOMIC DNA]</scope>
    <source>
        <strain evidence="2 3">DSM 28571</strain>
    </source>
</reference>